<accession>A0A834X972</accession>
<proteinExistence type="predicted"/>
<protein>
    <submittedName>
        <fullName evidence="1">Uncharacterized protein</fullName>
    </submittedName>
</protein>
<keyword evidence="2" id="KW-1185">Reference proteome</keyword>
<comment type="caution">
    <text evidence="1">The sequence shown here is derived from an EMBL/GenBank/DDBJ whole genome shotgun (WGS) entry which is preliminary data.</text>
</comment>
<reference evidence="1" key="1">
    <citation type="submission" date="2020-09" db="EMBL/GenBank/DDBJ databases">
        <title>Genome-Enabled Discovery of Anthraquinone Biosynthesis in Senna tora.</title>
        <authorList>
            <person name="Kang S.-H."/>
            <person name="Pandey R.P."/>
            <person name="Lee C.-M."/>
            <person name="Sim J.-S."/>
            <person name="Jeong J.-T."/>
            <person name="Choi B.-S."/>
            <person name="Jung M."/>
            <person name="Ginzburg D."/>
            <person name="Zhao K."/>
            <person name="Won S.Y."/>
            <person name="Oh T.-J."/>
            <person name="Yu Y."/>
            <person name="Kim N.-H."/>
            <person name="Lee O.R."/>
            <person name="Lee T.-H."/>
            <person name="Bashyal P."/>
            <person name="Kim T.-S."/>
            <person name="Lee W.-H."/>
            <person name="Kawkins C."/>
            <person name="Kim C.-K."/>
            <person name="Kim J.S."/>
            <person name="Ahn B.O."/>
            <person name="Rhee S.Y."/>
            <person name="Sohng J.K."/>
        </authorList>
    </citation>
    <scope>NUCLEOTIDE SEQUENCE</scope>
    <source>
        <tissue evidence="1">Leaf</tissue>
    </source>
</reference>
<sequence>MEKLHFGKSIVQRKILVSDEQGLG</sequence>
<dbReference type="Proteomes" id="UP000634136">
    <property type="component" value="Unassembled WGS sequence"/>
</dbReference>
<gene>
    <name evidence="1" type="ORF">G2W53_008659</name>
</gene>
<dbReference type="EMBL" id="JAAIUW010000003">
    <property type="protein sequence ID" value="KAF7840177.1"/>
    <property type="molecule type" value="Genomic_DNA"/>
</dbReference>
<evidence type="ECO:0000313" key="1">
    <source>
        <dbReference type="EMBL" id="KAF7840177.1"/>
    </source>
</evidence>
<name>A0A834X972_9FABA</name>
<organism evidence="1 2">
    <name type="scientific">Senna tora</name>
    <dbReference type="NCBI Taxonomy" id="362788"/>
    <lineage>
        <taxon>Eukaryota</taxon>
        <taxon>Viridiplantae</taxon>
        <taxon>Streptophyta</taxon>
        <taxon>Embryophyta</taxon>
        <taxon>Tracheophyta</taxon>
        <taxon>Spermatophyta</taxon>
        <taxon>Magnoliopsida</taxon>
        <taxon>eudicotyledons</taxon>
        <taxon>Gunneridae</taxon>
        <taxon>Pentapetalae</taxon>
        <taxon>rosids</taxon>
        <taxon>fabids</taxon>
        <taxon>Fabales</taxon>
        <taxon>Fabaceae</taxon>
        <taxon>Caesalpinioideae</taxon>
        <taxon>Cassia clade</taxon>
        <taxon>Senna</taxon>
    </lineage>
</organism>
<dbReference type="AlphaFoldDB" id="A0A834X972"/>
<evidence type="ECO:0000313" key="2">
    <source>
        <dbReference type="Proteomes" id="UP000634136"/>
    </source>
</evidence>